<dbReference type="SUPFAM" id="SSF53335">
    <property type="entry name" value="S-adenosyl-L-methionine-dependent methyltransferases"/>
    <property type="match status" value="1"/>
</dbReference>
<gene>
    <name evidence="3" type="ORF">Daus18300_002620</name>
</gene>
<dbReference type="InterPro" id="IPR029063">
    <property type="entry name" value="SAM-dependent_MTases_sf"/>
</dbReference>
<keyword evidence="4" id="KW-1185">Reference proteome</keyword>
<comment type="caution">
    <text evidence="3">The sequence shown here is derived from an EMBL/GenBank/DDBJ whole genome shotgun (WGS) entry which is preliminary data.</text>
</comment>
<organism evidence="3 4">
    <name type="scientific">Diaporthe australafricana</name>
    <dbReference type="NCBI Taxonomy" id="127596"/>
    <lineage>
        <taxon>Eukaryota</taxon>
        <taxon>Fungi</taxon>
        <taxon>Dikarya</taxon>
        <taxon>Ascomycota</taxon>
        <taxon>Pezizomycotina</taxon>
        <taxon>Sordariomycetes</taxon>
        <taxon>Sordariomycetidae</taxon>
        <taxon>Diaporthales</taxon>
        <taxon>Diaporthaceae</taxon>
        <taxon>Diaporthe</taxon>
    </lineage>
</organism>
<evidence type="ECO:0000259" key="2">
    <source>
        <dbReference type="Pfam" id="PF13649"/>
    </source>
</evidence>
<dbReference type="CDD" id="cd02440">
    <property type="entry name" value="AdoMet_MTases"/>
    <property type="match status" value="1"/>
</dbReference>
<dbReference type="EMBL" id="JAWRVE010000015">
    <property type="protein sequence ID" value="KAL1877011.1"/>
    <property type="molecule type" value="Genomic_DNA"/>
</dbReference>
<dbReference type="Gene3D" id="3.40.50.150">
    <property type="entry name" value="Vaccinia Virus protein VP39"/>
    <property type="match status" value="2"/>
</dbReference>
<proteinExistence type="predicted"/>
<feature type="region of interest" description="Disordered" evidence="1">
    <location>
        <begin position="1"/>
        <end position="24"/>
    </location>
</feature>
<evidence type="ECO:0000256" key="1">
    <source>
        <dbReference type="SAM" id="MobiDB-lite"/>
    </source>
</evidence>
<dbReference type="Pfam" id="PF13649">
    <property type="entry name" value="Methyltransf_25"/>
    <property type="match status" value="1"/>
</dbReference>
<dbReference type="PANTHER" id="PTHR44942">
    <property type="entry name" value="METHYLTRANSF_11 DOMAIN-CONTAINING PROTEIN"/>
    <property type="match status" value="1"/>
</dbReference>
<protein>
    <recommendedName>
        <fullName evidence="2">Methyltransferase domain-containing protein</fullName>
    </recommendedName>
</protein>
<feature type="domain" description="Methyltransferase" evidence="2">
    <location>
        <begin position="63"/>
        <end position="160"/>
    </location>
</feature>
<dbReference type="PANTHER" id="PTHR44942:SF10">
    <property type="entry name" value="METHYLTRANSFERASE TYPE 11 DOMAIN-CONTAINING PROTEIN"/>
    <property type="match status" value="1"/>
</dbReference>
<evidence type="ECO:0000313" key="3">
    <source>
        <dbReference type="EMBL" id="KAL1877011.1"/>
    </source>
</evidence>
<evidence type="ECO:0000313" key="4">
    <source>
        <dbReference type="Proteomes" id="UP001583177"/>
    </source>
</evidence>
<dbReference type="InterPro" id="IPR051052">
    <property type="entry name" value="Diverse_substrate_MTase"/>
</dbReference>
<dbReference type="InterPro" id="IPR041698">
    <property type="entry name" value="Methyltransf_25"/>
</dbReference>
<accession>A0ABR3XLZ5</accession>
<dbReference type="Proteomes" id="UP001583177">
    <property type="component" value="Unassembled WGS sequence"/>
</dbReference>
<reference evidence="3 4" key="1">
    <citation type="journal article" date="2024" name="IMA Fungus">
        <title>IMA Genome - F19 : A genome assembly and annotation guide to empower mycologists, including annotated draft genome sequences of Ceratocystis pirilliformis, Diaporthe australafricana, Fusarium ophioides, Paecilomyces lecythidis, and Sporothrix stenoceras.</title>
        <authorList>
            <person name="Aylward J."/>
            <person name="Wilson A.M."/>
            <person name="Visagie C.M."/>
            <person name="Spraker J."/>
            <person name="Barnes I."/>
            <person name="Buitendag C."/>
            <person name="Ceriani C."/>
            <person name="Del Mar Angel L."/>
            <person name="du Plessis D."/>
            <person name="Fuchs T."/>
            <person name="Gasser K."/>
            <person name="Kramer D."/>
            <person name="Li W."/>
            <person name="Munsamy K."/>
            <person name="Piso A."/>
            <person name="Price J.L."/>
            <person name="Sonnekus B."/>
            <person name="Thomas C."/>
            <person name="van der Nest A."/>
            <person name="van Dijk A."/>
            <person name="van Heerden A."/>
            <person name="van Vuuren N."/>
            <person name="Yilmaz N."/>
            <person name="Duong T.A."/>
            <person name="van der Merwe N.A."/>
            <person name="Wingfield M.J."/>
            <person name="Wingfield B.D."/>
        </authorList>
    </citation>
    <scope>NUCLEOTIDE SEQUENCE [LARGE SCALE GENOMIC DNA]</scope>
    <source>
        <strain evidence="3 4">CMW 18300</strain>
    </source>
</reference>
<name>A0ABR3XLZ5_9PEZI</name>
<sequence length="302" mass="32313">MSSHTSVLGSGQDQISRPSDPTFRSYSSAQAAAYAAQRGGYKSTLIDQVLSLHQSAGGSFYSILDVGTGTGQVIRDVGPFFTTTFGIDPGAEMIAKARTIGGMTKTGKKIEFVTCAAEDLDKLSQVEHGSVNLVTAGMAKLTTHSTDPNLTPNASEVQAILSEFEDTVLGPYALPPNKLSQHNYRDIILPWDSADTASLFDEKSFKRLEWDVDGNLTDGIDFFGGSKGTTLAEMREGMSTASMVTRWRDAHPEKAGTDQDCVNVLIEKLKAAVAVDDGPGKEGETVLRMGMGTAILFMSRVN</sequence>